<organism evidence="2 3">
    <name type="scientific">Monilinia laxa</name>
    <name type="common">Brown rot fungus</name>
    <name type="synonym">Sclerotinia laxa</name>
    <dbReference type="NCBI Taxonomy" id="61186"/>
    <lineage>
        <taxon>Eukaryota</taxon>
        <taxon>Fungi</taxon>
        <taxon>Dikarya</taxon>
        <taxon>Ascomycota</taxon>
        <taxon>Pezizomycotina</taxon>
        <taxon>Leotiomycetes</taxon>
        <taxon>Helotiales</taxon>
        <taxon>Sclerotiniaceae</taxon>
        <taxon>Monilinia</taxon>
    </lineage>
</organism>
<keyword evidence="3" id="KW-1185">Reference proteome</keyword>
<protein>
    <submittedName>
        <fullName evidence="2">Uncharacterized protein</fullName>
    </submittedName>
</protein>
<dbReference type="AlphaFoldDB" id="A0A5N6KA05"/>
<evidence type="ECO:0000313" key="3">
    <source>
        <dbReference type="Proteomes" id="UP000326757"/>
    </source>
</evidence>
<dbReference type="Proteomes" id="UP000326757">
    <property type="component" value="Unassembled WGS sequence"/>
</dbReference>
<accession>A0A5N6KA05</accession>
<reference evidence="2 3" key="1">
    <citation type="submission" date="2019-06" db="EMBL/GenBank/DDBJ databases">
        <title>Genome Sequence of the Brown Rot Fungal Pathogen Monilinia laxa.</title>
        <authorList>
            <person name="De Miccolis Angelini R.M."/>
            <person name="Landi L."/>
            <person name="Abate D."/>
            <person name="Pollastro S."/>
            <person name="Romanazzi G."/>
            <person name="Faretra F."/>
        </authorList>
    </citation>
    <scope>NUCLEOTIDE SEQUENCE [LARGE SCALE GENOMIC DNA]</scope>
    <source>
        <strain evidence="2 3">Mlax316</strain>
    </source>
</reference>
<sequence>MHVSNPIYIYIYLGIDIYTPERKVTQRKTFVHLPHNRYPKNPPLLPNENMEPLASDSSPIKPRIMIIFPSPRSAAAEPSR</sequence>
<comment type="caution">
    <text evidence="2">The sequence shown here is derived from an EMBL/GenBank/DDBJ whole genome shotgun (WGS) entry which is preliminary data.</text>
</comment>
<proteinExistence type="predicted"/>
<feature type="region of interest" description="Disordered" evidence="1">
    <location>
        <begin position="35"/>
        <end position="57"/>
    </location>
</feature>
<dbReference type="EMBL" id="VIGI01000005">
    <property type="protein sequence ID" value="KAB8299988.1"/>
    <property type="molecule type" value="Genomic_DNA"/>
</dbReference>
<gene>
    <name evidence="2" type="ORF">EYC80_000229</name>
</gene>
<evidence type="ECO:0000256" key="1">
    <source>
        <dbReference type="SAM" id="MobiDB-lite"/>
    </source>
</evidence>
<evidence type="ECO:0000313" key="2">
    <source>
        <dbReference type="EMBL" id="KAB8299988.1"/>
    </source>
</evidence>
<name>A0A5N6KA05_MONLA</name>